<dbReference type="Gramene" id="ERN10750">
    <property type="protein sequence ID" value="ERN10750"/>
    <property type="gene ID" value="AMTR_s00027p00174250"/>
</dbReference>
<gene>
    <name evidence="1" type="ORF">AMTR_s00027p00174250</name>
</gene>
<proteinExistence type="predicted"/>
<evidence type="ECO:0000313" key="1">
    <source>
        <dbReference type="EMBL" id="ERN10750.1"/>
    </source>
</evidence>
<dbReference type="EMBL" id="KI392798">
    <property type="protein sequence ID" value="ERN10750.1"/>
    <property type="molecule type" value="Genomic_DNA"/>
</dbReference>
<dbReference type="Proteomes" id="UP000017836">
    <property type="component" value="Unassembled WGS sequence"/>
</dbReference>
<organism evidence="1 2">
    <name type="scientific">Amborella trichopoda</name>
    <dbReference type="NCBI Taxonomy" id="13333"/>
    <lineage>
        <taxon>Eukaryota</taxon>
        <taxon>Viridiplantae</taxon>
        <taxon>Streptophyta</taxon>
        <taxon>Embryophyta</taxon>
        <taxon>Tracheophyta</taxon>
        <taxon>Spermatophyta</taxon>
        <taxon>Magnoliopsida</taxon>
        <taxon>Amborellales</taxon>
        <taxon>Amborellaceae</taxon>
        <taxon>Amborella</taxon>
    </lineage>
</organism>
<evidence type="ECO:0000313" key="2">
    <source>
        <dbReference type="Proteomes" id="UP000017836"/>
    </source>
</evidence>
<sequence>MVPGMAAILVNARSVGRWLQALATVLWWSIQHEAQGFCQVNRDGEDGLARITMRSGWLDLDCNNGPPLGPPICLP</sequence>
<dbReference type="AlphaFoldDB" id="W1PTZ0"/>
<accession>W1PTZ0</accession>
<protein>
    <submittedName>
        <fullName evidence="1">Uncharacterized protein</fullName>
    </submittedName>
</protein>
<reference evidence="2" key="1">
    <citation type="journal article" date="2013" name="Science">
        <title>The Amborella genome and the evolution of flowering plants.</title>
        <authorList>
            <consortium name="Amborella Genome Project"/>
        </authorList>
    </citation>
    <scope>NUCLEOTIDE SEQUENCE [LARGE SCALE GENOMIC DNA]</scope>
</reference>
<name>W1PTZ0_AMBTC</name>
<keyword evidence="2" id="KW-1185">Reference proteome</keyword>
<dbReference type="HOGENOM" id="CLU_2674378_0_0_1"/>